<dbReference type="Gene3D" id="1.10.287.1490">
    <property type="match status" value="1"/>
</dbReference>
<feature type="compositionally biased region" description="Basic and acidic residues" evidence="2">
    <location>
        <begin position="383"/>
        <end position="395"/>
    </location>
</feature>
<gene>
    <name evidence="4" type="ORF">OFUS_LOCUS19908</name>
</gene>
<feature type="region of interest" description="Disordered" evidence="2">
    <location>
        <begin position="335"/>
        <end position="469"/>
    </location>
</feature>
<keyword evidence="1" id="KW-0175">Coiled coil</keyword>
<dbReference type="Pfam" id="PF00169">
    <property type="entry name" value="PH"/>
    <property type="match status" value="2"/>
</dbReference>
<dbReference type="InterPro" id="IPR052223">
    <property type="entry name" value="Actin_Cytoskeleton_Reg"/>
</dbReference>
<feature type="compositionally biased region" description="Basic and acidic residues" evidence="2">
    <location>
        <begin position="2958"/>
        <end position="2969"/>
    </location>
</feature>
<reference evidence="4" key="1">
    <citation type="submission" date="2022-03" db="EMBL/GenBank/DDBJ databases">
        <authorList>
            <person name="Martin C."/>
        </authorList>
    </citation>
    <scope>NUCLEOTIDE SEQUENCE</scope>
</reference>
<feature type="domain" description="PH" evidence="3">
    <location>
        <begin position="600"/>
        <end position="697"/>
    </location>
</feature>
<dbReference type="EMBL" id="CAIIXF020000009">
    <property type="protein sequence ID" value="CAH1795356.1"/>
    <property type="molecule type" value="Genomic_DNA"/>
</dbReference>
<feature type="compositionally biased region" description="Basic and acidic residues" evidence="2">
    <location>
        <begin position="712"/>
        <end position="733"/>
    </location>
</feature>
<comment type="caution">
    <text evidence="4">The sequence shown here is derived from an EMBL/GenBank/DDBJ whole genome shotgun (WGS) entry which is preliminary data.</text>
</comment>
<feature type="compositionally biased region" description="Basic residues" evidence="2">
    <location>
        <begin position="2945"/>
        <end position="2957"/>
    </location>
</feature>
<dbReference type="PANTHER" id="PTHR17271">
    <property type="entry name" value="PLECKSTRIN HOMOLOGY PH DOMAIN-CONTAINING PROTEIN"/>
    <property type="match status" value="1"/>
</dbReference>
<feature type="region of interest" description="Disordered" evidence="2">
    <location>
        <begin position="1019"/>
        <end position="1067"/>
    </location>
</feature>
<feature type="compositionally biased region" description="Basic and acidic residues" evidence="2">
    <location>
        <begin position="982"/>
        <end position="996"/>
    </location>
</feature>
<dbReference type="GO" id="GO:0051015">
    <property type="term" value="F:actin filament binding"/>
    <property type="evidence" value="ECO:0007669"/>
    <property type="project" value="TreeGrafter"/>
</dbReference>
<evidence type="ECO:0000256" key="1">
    <source>
        <dbReference type="SAM" id="Coils"/>
    </source>
</evidence>
<evidence type="ECO:0000313" key="5">
    <source>
        <dbReference type="Proteomes" id="UP000749559"/>
    </source>
</evidence>
<feature type="compositionally biased region" description="Low complexity" evidence="2">
    <location>
        <begin position="520"/>
        <end position="533"/>
    </location>
</feature>
<dbReference type="SUPFAM" id="SSF50729">
    <property type="entry name" value="PH domain-like"/>
    <property type="match status" value="2"/>
</dbReference>
<feature type="compositionally biased region" description="Polar residues" evidence="2">
    <location>
        <begin position="1208"/>
        <end position="1218"/>
    </location>
</feature>
<dbReference type="InterPro" id="IPR011993">
    <property type="entry name" value="PH-like_dom_sf"/>
</dbReference>
<evidence type="ECO:0000259" key="3">
    <source>
        <dbReference type="PROSITE" id="PS50003"/>
    </source>
</evidence>
<dbReference type="SMART" id="SM00233">
    <property type="entry name" value="PH"/>
    <property type="match status" value="2"/>
</dbReference>
<feature type="compositionally biased region" description="Low complexity" evidence="2">
    <location>
        <begin position="1126"/>
        <end position="1142"/>
    </location>
</feature>
<feature type="region of interest" description="Disordered" evidence="2">
    <location>
        <begin position="964"/>
        <end position="996"/>
    </location>
</feature>
<keyword evidence="5" id="KW-1185">Reference proteome</keyword>
<organism evidence="4 5">
    <name type="scientific">Owenia fusiformis</name>
    <name type="common">Polychaete worm</name>
    <dbReference type="NCBI Taxonomy" id="6347"/>
    <lineage>
        <taxon>Eukaryota</taxon>
        <taxon>Metazoa</taxon>
        <taxon>Spiralia</taxon>
        <taxon>Lophotrochozoa</taxon>
        <taxon>Annelida</taxon>
        <taxon>Polychaeta</taxon>
        <taxon>Sedentaria</taxon>
        <taxon>Canalipalpata</taxon>
        <taxon>Sabellida</taxon>
        <taxon>Oweniida</taxon>
        <taxon>Oweniidae</taxon>
        <taxon>Owenia</taxon>
    </lineage>
</organism>
<feature type="compositionally biased region" description="Low complexity" evidence="2">
    <location>
        <begin position="890"/>
        <end position="900"/>
    </location>
</feature>
<feature type="compositionally biased region" description="Basic and acidic residues" evidence="2">
    <location>
        <begin position="904"/>
        <end position="924"/>
    </location>
</feature>
<evidence type="ECO:0000256" key="2">
    <source>
        <dbReference type="SAM" id="MobiDB-lite"/>
    </source>
</evidence>
<accession>A0A8S4PQ40</accession>
<feature type="region of interest" description="Disordered" evidence="2">
    <location>
        <begin position="707"/>
        <end position="950"/>
    </location>
</feature>
<dbReference type="InterPro" id="IPR001849">
    <property type="entry name" value="PH_domain"/>
</dbReference>
<dbReference type="Gene3D" id="2.30.29.30">
    <property type="entry name" value="Pleckstrin-homology domain (PH domain)/Phosphotyrosine-binding domain (PTB)"/>
    <property type="match status" value="2"/>
</dbReference>
<feature type="compositionally biased region" description="Polar residues" evidence="2">
    <location>
        <begin position="2352"/>
        <end position="2361"/>
    </location>
</feature>
<feature type="coiled-coil region" evidence="1">
    <location>
        <begin position="1229"/>
        <end position="1256"/>
    </location>
</feature>
<feature type="compositionally biased region" description="Polar residues" evidence="2">
    <location>
        <begin position="2930"/>
        <end position="2943"/>
    </location>
</feature>
<feature type="region of interest" description="Disordered" evidence="2">
    <location>
        <begin position="153"/>
        <end position="185"/>
    </location>
</feature>
<feature type="region of interest" description="Disordered" evidence="2">
    <location>
        <begin position="2329"/>
        <end position="2361"/>
    </location>
</feature>
<dbReference type="GO" id="GO:0015629">
    <property type="term" value="C:actin cytoskeleton"/>
    <property type="evidence" value="ECO:0007669"/>
    <property type="project" value="TreeGrafter"/>
</dbReference>
<feature type="compositionally biased region" description="Polar residues" evidence="2">
    <location>
        <begin position="774"/>
        <end position="788"/>
    </location>
</feature>
<feature type="compositionally biased region" description="Polar residues" evidence="2">
    <location>
        <begin position="1147"/>
        <end position="1170"/>
    </location>
</feature>
<feature type="compositionally biased region" description="Polar residues" evidence="2">
    <location>
        <begin position="834"/>
        <end position="847"/>
    </location>
</feature>
<proteinExistence type="predicted"/>
<dbReference type="PANTHER" id="PTHR17271:SF1">
    <property type="entry name" value="PROTEIN OUTSPREAD"/>
    <property type="match status" value="1"/>
</dbReference>
<feature type="region of interest" description="Disordered" evidence="2">
    <location>
        <begin position="292"/>
        <end position="321"/>
    </location>
</feature>
<dbReference type="Proteomes" id="UP000749559">
    <property type="component" value="Unassembled WGS sequence"/>
</dbReference>
<feature type="region of interest" description="Disordered" evidence="2">
    <location>
        <begin position="1089"/>
        <end position="1223"/>
    </location>
</feature>
<feature type="domain" description="PH" evidence="3">
    <location>
        <begin position="41"/>
        <end position="147"/>
    </location>
</feature>
<feature type="coiled-coil region" evidence="1">
    <location>
        <begin position="2653"/>
        <end position="2706"/>
    </location>
</feature>
<feature type="coiled-coil region" evidence="1">
    <location>
        <begin position="1282"/>
        <end position="1800"/>
    </location>
</feature>
<feature type="compositionally biased region" description="Acidic residues" evidence="2">
    <location>
        <begin position="406"/>
        <end position="437"/>
    </location>
</feature>
<feature type="coiled-coil region" evidence="1">
    <location>
        <begin position="2750"/>
        <end position="2859"/>
    </location>
</feature>
<dbReference type="FunFam" id="2.30.29.30:FF:000286">
    <property type="entry name" value="PH-protein kinase domain containing protein"/>
    <property type="match status" value="1"/>
</dbReference>
<sequence>MASKCRKFEANIFNKNKCQNCFHPKEQHSAEALESNRATRKISKCGYLFISPDYDFKNPLQRTRRWQRRFFVLYDDGELTYSVDDNVGTVPQGTLDMNKCTDVYDAEDATTHDFSVAIQLPQKIYYVKGTAKEEIQRWHDVLVMYPKSNKTKTKRAPVIPQNSKPKVTLGEVDKPKPQHAAPSVVNPQSALRNTKTQYAREFRDRSRYHTSYIPPTQSIIKPTPKDPSIFDSISPETEYKYKPRNINDTTNINNSNLVRSKSDEELVDSVEEDKDKYVKTYRGIRGLKHKSDKTYQEGLKKSNSLGNIPIEGEDQNNGNNTDWLFSALNSYSTNQNYSKPETVSRNNSDRNSDFSSRQRAYSSVDGYSNSSSQSNNRITPGLRRNERTTHIEIQDKYPYIYRPEESGESDLDTESGEEYTDEESVDEEETSEEESEGELIMSGEGSPKTLYETLNDEKDKPKKKVLKSRGSAYKEFAGLGLQPKAKHLEKFEPKNQTSAEVKPRTVKTDTPLSARVRPFSITSTSDGSPSSVSPERKLTATERLFGSKSSAGSEVNNGVRSSNETDELKMAKSSESSRTSDISPEPSDKSDLVKELMESMYVKKGWLVKQGASSGEWKKHWFVLSGTALRYYSDARAEESGQLDGRIDLTACQEVAEVAVNRNYGFKLKTQNGEYTLSAMTSGIRNNWIQAIAKCVESNGSASPLITFLPTETRRATDNGEKLNGDKHKDTPKKVPPKTLPKTRSSYHDPESSVSEDDREEAKAIQRNARMLSRTASGSGDNPRSSRSILDRWSGTSSNESSGSRSRNSPVPFGDKGSASSQLRSPLESRFPQPVTNKNKNIEQGSIFSRGPIRGDDDDDVPSEVKLEAFSPQDKQTVKQLTDDVRRSSRASGSVSSETSTPEIRPKNLSQKDVEEIAKLEKQAHMRPQKSIKPIKSVSNEVSPSELKARELYEERQREIEQVREIAQRNSSADEVFDSDLDSNKTRSEDEREDLRVIEEQARKASRIGYAARDNYGDVEEDIKPTVPLSPDMLDEDDKRKVSDAQREIKQTSRHSSYMDMPSPKPEFLSKFESGKAFLEDDWFYKKHGVSKTADMVERERKRTTSRSRTSSTSSTSSLGGPYDHASTTSTPSKTPEKASPTASVGPRTSTSKTSDVTPRSKSPAHSKSPSIKVKEKARAKSPGPPRSPPPDHDAFFAQYDKPGQGNKVLNESSSTLEGQPGSGETMLVELLDAEVKTLKAQLKEARETIAVRDEEIGELKTKLENSVKCLTETEASLLSSNSQIQEEKARLNRVMESWNEREQELNDDLKTLKQQCNLKDKLITEKSEEIREIESEVSDKNTKIQKLEKDLKDFRDLETELNQTTLELNEKNELLAKFQDNDDSKVQHLEGLLKAKDMEVKNIENELTIKTALIRDKDLEIVNLKYEMEKENQQYEEESKLAEERLKKIEEDFKNDQIFLEKQVDSLTEQLNSLKKQSNMTDSLNTNMADILHEKDETISQLEEKIIELDKKAEDLVEEINVELEENSHFQTSLEKSESEKKKLFEDVEHLEEQLETLKKDNKELENTNTKLSQYYEDVRNENQQLQECLNGERNFKRDLQIEKTNLNADLDKKLKIINQLELNVEEKETTIGNLQQTMNDLRKGDNQDVRTSDITDLEIKCERAENEVKHLRADLKKAHESHDELEIEFVKLEKQCKGIENEHKSELKLMSDRVLDLTKKLADAEKTVRKLEQGANTVHAQPIIEYTNISEELHQQLSQLESKIDSVQGVILTQDSNTTQLQDQLENVEKQVVQHSLESMPRGGKGPSVKQDSELSITVDRPQLLSEIQQLKQKLSTSDEKLREITGQIMSRNDSEGKDSSVNELGNHLKEVELKLCQSQSTIEDCRQKLSNVIDDLNQYPNKMADMSEDNLEVLKSKLTDILQETETLIEQRNSSGENAWTSPTENTDSSQLQLQQFASVLVKQSVVLAQASLASEEQSSLTKSQAVEWSKAQSKIHSLESTVEKLLVENANQKFELNQHQDDFMSVYASLLAEKIVLQSEINTLVTEASSQARMNDTEVTKEDEHTVNDYANTLATKAMMHGEVTYLLDRMNTKSTETMPDILESELENSLEKLKSKEDEIEAFIEKFRVEKLDELVTNMARESSEQTIRHLSSESPQKQNMAEVLASLGSSMDSIESSESVHLSDTELAGYAAEIRRHENAKLANQLVNKELVNAEMTIIMHKYRDRFESEINQQTSVPMTRLASADKHAKIEQELQKEIQDVTSEITQKYKTVLKDHKPVKGDHHPESTDDLIDQFAEMLAHRAVLNGQVAFLTEKLNKNNTSVNQHKPLTKQDSGIDEFNPTSPPGKTQTSHASSSRQVFQNALFEEVSMNNKVAEYIEKHVKDKNSEGIVNDLRVRWPNVNDFAKQFVHETMLQAQVSYIIRKIENAHKAKLTVINDQKERLHSTVISETDPIEQIKQDYEVALLQERLDNTSAIDTLESEIHKLERLANERFSENPQIDQDIEEKYRSEIEILQETNNSLHKQLESIKDDKNNTAEHYKQIIHDLESKLSSVQSEHQRDLTDKSRRLSLLNVAEQDNYDLRSELAKLRERLHEEREQHMEAYENEIESQKVVHDEQLSRSKEEIMHLLAATDLTSQTIDEDAIRKKYEKEIDRLQSTCEKGLENMAGSQRRIVQQLRETQRREIELLRQEKDSQLAEEIKATQAALDAMKKAHEADLESERLRFQEKISDMYTKTDIDAIHQQYESEIDLIKTEIKLVSEQYSIKCIENASLQERVEAQTRTIQESRKHIHDLMARNDELNIRLRGELEELKSAKEDGSGTGDQFKDAELNQLKDELAALRDHLKATTMERDDTLHLYDSLKKEIEGSEIRDEDAEAGAALDRVSISPTRQRNTRGKMHSPDRSPSPKRTRSGDEGDSSPVRANTSSPTLQESPTAKRKVSKLKVQLRKGHESRRAARHPFDIAKTKKSGSKLYAISGVNMAERLKNFEN</sequence>
<dbReference type="CDD" id="cd13275">
    <property type="entry name" value="PH_M-RIP"/>
    <property type="match status" value="1"/>
</dbReference>
<feature type="compositionally biased region" description="Low complexity" evidence="2">
    <location>
        <begin position="1107"/>
        <end position="1118"/>
    </location>
</feature>
<feature type="compositionally biased region" description="Low complexity" evidence="2">
    <location>
        <begin position="353"/>
        <end position="376"/>
    </location>
</feature>
<protein>
    <recommendedName>
        <fullName evidence="3">PH domain-containing protein</fullName>
    </recommendedName>
</protein>
<dbReference type="OrthoDB" id="9942268at2759"/>
<feature type="coiled-coil region" evidence="1">
    <location>
        <begin position="2483"/>
        <end position="2617"/>
    </location>
</feature>
<dbReference type="InterPro" id="IPR039597">
    <property type="entry name" value="M-RIP_PH"/>
</dbReference>
<feature type="compositionally biased region" description="Polar residues" evidence="2">
    <location>
        <begin position="547"/>
        <end position="562"/>
    </location>
</feature>
<evidence type="ECO:0000313" key="4">
    <source>
        <dbReference type="EMBL" id="CAH1795356.1"/>
    </source>
</evidence>
<feature type="compositionally biased region" description="Basic and acidic residues" evidence="2">
    <location>
        <begin position="1037"/>
        <end position="1051"/>
    </location>
</feature>
<name>A0A8S4PQ40_OWEFU</name>
<feature type="compositionally biased region" description="Polar residues" evidence="2">
    <location>
        <begin position="2329"/>
        <end position="2340"/>
    </location>
</feature>
<feature type="region of interest" description="Disordered" evidence="2">
    <location>
        <begin position="2878"/>
        <end position="2969"/>
    </location>
</feature>
<feature type="compositionally biased region" description="Low complexity" evidence="2">
    <location>
        <begin position="794"/>
        <end position="809"/>
    </location>
</feature>
<dbReference type="PROSITE" id="PS50003">
    <property type="entry name" value="PH_DOMAIN"/>
    <property type="match status" value="2"/>
</dbReference>
<feature type="region of interest" description="Disordered" evidence="2">
    <location>
        <begin position="483"/>
        <end position="591"/>
    </location>
</feature>
<feature type="compositionally biased region" description="Polar residues" evidence="2">
    <location>
        <begin position="573"/>
        <end position="582"/>
    </location>
</feature>